<dbReference type="Proteomes" id="UP000001903">
    <property type="component" value="Plasmid pHTUR01"/>
</dbReference>
<dbReference type="AlphaFoldDB" id="D2S1F3"/>
<dbReference type="PANTHER" id="PTHR48080:SF2">
    <property type="entry name" value="D-GALACTONATE DEHYDRATASE"/>
    <property type="match status" value="1"/>
</dbReference>
<dbReference type="PROSITE" id="PS00908">
    <property type="entry name" value="MR_MLE_1"/>
    <property type="match status" value="1"/>
</dbReference>
<reference evidence="3 4" key="1">
    <citation type="journal article" date="2010" name="Stand. Genomic Sci.">
        <title>Complete genome sequence of Haloterrigena turkmenica type strain (4k).</title>
        <authorList>
            <person name="Saunders E."/>
            <person name="Tindall B.J."/>
            <person name="Fahnrich R."/>
            <person name="Lapidus A."/>
            <person name="Copeland A."/>
            <person name="Del Rio T.G."/>
            <person name="Lucas S."/>
            <person name="Chen F."/>
            <person name="Tice H."/>
            <person name="Cheng J.F."/>
            <person name="Han C."/>
            <person name="Detter J.C."/>
            <person name="Bruce D."/>
            <person name="Goodwin L."/>
            <person name="Chain P."/>
            <person name="Pitluck S."/>
            <person name="Pati A."/>
            <person name="Ivanova N."/>
            <person name="Mavromatis K."/>
            <person name="Chen A."/>
            <person name="Palaniappan K."/>
            <person name="Land M."/>
            <person name="Hauser L."/>
            <person name="Chang Y.J."/>
            <person name="Jeffries C.D."/>
            <person name="Brettin T."/>
            <person name="Rohde M."/>
            <person name="Goker M."/>
            <person name="Bristow J."/>
            <person name="Eisen J.A."/>
            <person name="Markowitz V."/>
            <person name="Hugenholtz P."/>
            <person name="Klenk H.P."/>
            <person name="Kyrpides N.C."/>
        </authorList>
    </citation>
    <scope>NUCLEOTIDE SEQUENCE [LARGE SCALE GENOMIC DNA]</scope>
    <source>
        <strain evidence="4">ATCC 51198 / DSM 5511 / JCM 9101 / NCIMB 13204 / VKM B-1734 / 4k</strain>
    </source>
</reference>
<dbReference type="Pfam" id="PF02746">
    <property type="entry name" value="MR_MLE_N"/>
    <property type="match status" value="1"/>
</dbReference>
<dbReference type="InterPro" id="IPR013341">
    <property type="entry name" value="Mandelate_racemase_N_dom"/>
</dbReference>
<dbReference type="InterPro" id="IPR034593">
    <property type="entry name" value="DgoD-like"/>
</dbReference>
<dbReference type="SUPFAM" id="SSF54826">
    <property type="entry name" value="Enolase N-terminal domain-like"/>
    <property type="match status" value="1"/>
</dbReference>
<name>D2S1F3_HALTV</name>
<dbReference type="Pfam" id="PF13378">
    <property type="entry name" value="MR_MLE_C"/>
    <property type="match status" value="1"/>
</dbReference>
<protein>
    <submittedName>
        <fullName evidence="3">Mandelate racemase/muconate lactonizing protein</fullName>
    </submittedName>
</protein>
<dbReference type="CDD" id="cd03316">
    <property type="entry name" value="MR_like"/>
    <property type="match status" value="1"/>
</dbReference>
<dbReference type="InterPro" id="IPR029065">
    <property type="entry name" value="Enolase_C-like"/>
</dbReference>
<keyword evidence="3" id="KW-0614">Plasmid</keyword>
<dbReference type="EMBL" id="CP001861">
    <property type="protein sequence ID" value="ADB63200.1"/>
    <property type="molecule type" value="Genomic_DNA"/>
</dbReference>
<evidence type="ECO:0000313" key="3">
    <source>
        <dbReference type="EMBL" id="ADB63200.1"/>
    </source>
</evidence>
<evidence type="ECO:0000256" key="1">
    <source>
        <dbReference type="ARBA" id="ARBA00023239"/>
    </source>
</evidence>
<dbReference type="PROSITE" id="PS00909">
    <property type="entry name" value="MR_MLE_2"/>
    <property type="match status" value="1"/>
</dbReference>
<dbReference type="HOGENOM" id="CLU_030273_3_2_2"/>
<dbReference type="InterPro" id="IPR036849">
    <property type="entry name" value="Enolase-like_C_sf"/>
</dbReference>
<dbReference type="KEGG" id="htu:Htur_4388"/>
<feature type="domain" description="Mandelate racemase/muconate lactonizing enzyme C-terminal" evidence="2">
    <location>
        <begin position="181"/>
        <end position="293"/>
    </location>
</feature>
<keyword evidence="4" id="KW-1185">Reference proteome</keyword>
<dbReference type="PANTHER" id="PTHR48080">
    <property type="entry name" value="D-GALACTONATE DEHYDRATASE-RELATED"/>
    <property type="match status" value="1"/>
</dbReference>
<evidence type="ECO:0000259" key="2">
    <source>
        <dbReference type="SMART" id="SM00922"/>
    </source>
</evidence>
<dbReference type="InterPro" id="IPR018110">
    <property type="entry name" value="Mandel_Rmase/mucon_lact_enz_CS"/>
</dbReference>
<dbReference type="GO" id="GO:0009063">
    <property type="term" value="P:amino acid catabolic process"/>
    <property type="evidence" value="ECO:0007669"/>
    <property type="project" value="InterPro"/>
</dbReference>
<dbReference type="SUPFAM" id="SSF51604">
    <property type="entry name" value="Enolase C-terminal domain-like"/>
    <property type="match status" value="1"/>
</dbReference>
<sequence>MHTLIFDTTQTMYEDFASTLAATMWTDFDDQPERDGPTAEITDIDSFVIDGNFPWTIVTVETDRGVTGIGEAYPSPGVHEIVTDYLRPVLVGENPLDVERLYNLMRESLSGRGSQWGVGTIAISGVEIALWDAAGKLLNQPVYQLLGGKTREEVRVYADCHAGEAMVSSAEEGQEETTYEPEAYAQAARMAVDDGFDMIKFDLDVPSGRDIDTLSRHFDPPEVEHKRSVVEAVTDEIGHEAEVAVDLHWNFSPETAKQLCRAIEPYDLAWVEDPLPPENTDAMRELQRSVDTTLLTGENRYGRHGFRDLIEEQAVDFLAPDVPKTGGIAETKKIADMAEAYYQALIPHNIGSPIATVATAHVGATVPNFVALEYHAREVSWWDDLVARDEPLIQNGRLEVPDSPGLGIQLDWDVVEEHRKQRS</sequence>
<geneLocation type="plasmid" evidence="3 4">
    <name>pHTUR01</name>
</geneLocation>
<dbReference type="Gene3D" id="3.30.390.10">
    <property type="entry name" value="Enolase-like, N-terminal domain"/>
    <property type="match status" value="1"/>
</dbReference>
<dbReference type="Gene3D" id="3.20.20.120">
    <property type="entry name" value="Enolase-like C-terminal domain"/>
    <property type="match status" value="1"/>
</dbReference>
<evidence type="ECO:0000313" key="4">
    <source>
        <dbReference type="Proteomes" id="UP000001903"/>
    </source>
</evidence>
<accession>D2S1F3</accession>
<dbReference type="SFLD" id="SFLDG00179">
    <property type="entry name" value="mandelate_racemase"/>
    <property type="match status" value="1"/>
</dbReference>
<organism evidence="3 4">
    <name type="scientific">Haloterrigena turkmenica (strain ATCC 51198 / DSM 5511 / JCM 9101 / NCIMB 13204 / VKM B-1734 / 4k)</name>
    <name type="common">Halococcus turkmenicus</name>
    <dbReference type="NCBI Taxonomy" id="543526"/>
    <lineage>
        <taxon>Archaea</taxon>
        <taxon>Methanobacteriati</taxon>
        <taxon>Methanobacteriota</taxon>
        <taxon>Stenosarchaea group</taxon>
        <taxon>Halobacteria</taxon>
        <taxon>Halobacteriales</taxon>
        <taxon>Natrialbaceae</taxon>
        <taxon>Haloterrigena</taxon>
    </lineage>
</organism>
<keyword evidence="1" id="KW-0456">Lyase</keyword>
<dbReference type="InterPro" id="IPR029017">
    <property type="entry name" value="Enolase-like_N"/>
</dbReference>
<dbReference type="InterPro" id="IPR013342">
    <property type="entry name" value="Mandelate_racemase_C"/>
</dbReference>
<dbReference type="SFLD" id="SFLDS00001">
    <property type="entry name" value="Enolase"/>
    <property type="match status" value="1"/>
</dbReference>
<dbReference type="GO" id="GO:0016829">
    <property type="term" value="F:lyase activity"/>
    <property type="evidence" value="ECO:0007669"/>
    <property type="project" value="UniProtKB-KW"/>
</dbReference>
<gene>
    <name evidence="3" type="ordered locus">Htur_4388</name>
</gene>
<dbReference type="SMART" id="SM00922">
    <property type="entry name" value="MR_MLE"/>
    <property type="match status" value="1"/>
</dbReference>
<proteinExistence type="predicted"/>